<name>A0A327MDB4_9PROT</name>
<feature type="transmembrane region" description="Helical" evidence="9">
    <location>
        <begin position="459"/>
        <end position="479"/>
    </location>
</feature>
<keyword evidence="4" id="KW-0997">Cell inner membrane</keyword>
<feature type="compositionally biased region" description="Gly residues" evidence="8">
    <location>
        <begin position="7"/>
        <end position="24"/>
    </location>
</feature>
<dbReference type="Pfam" id="PF00873">
    <property type="entry name" value="ACR_tran"/>
    <property type="match status" value="1"/>
</dbReference>
<dbReference type="GO" id="GO:0005886">
    <property type="term" value="C:plasma membrane"/>
    <property type="evidence" value="ECO:0007669"/>
    <property type="project" value="UniProtKB-SubCell"/>
</dbReference>
<keyword evidence="11" id="KW-1185">Reference proteome</keyword>
<feature type="transmembrane region" description="Helical" evidence="9">
    <location>
        <begin position="998"/>
        <end position="1019"/>
    </location>
</feature>
<keyword evidence="6 9" id="KW-1133">Transmembrane helix</keyword>
<dbReference type="SUPFAM" id="SSF82693">
    <property type="entry name" value="Multidrug efflux transporter AcrB pore domain, PN1, PN2, PC1 and PC2 subdomains"/>
    <property type="match status" value="3"/>
</dbReference>
<dbReference type="InterPro" id="IPR027463">
    <property type="entry name" value="AcrB_DN_DC_subdom"/>
</dbReference>
<feature type="transmembrane region" description="Helical" evidence="9">
    <location>
        <begin position="388"/>
        <end position="412"/>
    </location>
</feature>
<evidence type="ECO:0000256" key="7">
    <source>
        <dbReference type="ARBA" id="ARBA00023136"/>
    </source>
</evidence>
<comment type="caution">
    <text evidence="10">The sequence shown here is derived from an EMBL/GenBank/DDBJ whole genome shotgun (WGS) entry which is preliminary data.</text>
</comment>
<comment type="subcellular location">
    <subcellularLocation>
        <location evidence="1">Cell inner membrane</location>
        <topology evidence="1">Multi-pass membrane protein</topology>
    </subcellularLocation>
</comment>
<accession>A0A327MDB4</accession>
<dbReference type="Gene3D" id="3.30.2090.10">
    <property type="entry name" value="Multidrug efflux transporter AcrB TolC docking domain, DN and DC subdomains"/>
    <property type="match status" value="2"/>
</dbReference>
<evidence type="ECO:0000256" key="2">
    <source>
        <dbReference type="ARBA" id="ARBA00022448"/>
    </source>
</evidence>
<dbReference type="GO" id="GO:0042910">
    <property type="term" value="F:xenobiotic transmembrane transporter activity"/>
    <property type="evidence" value="ECO:0007669"/>
    <property type="project" value="TreeGrafter"/>
</dbReference>
<dbReference type="InterPro" id="IPR001036">
    <property type="entry name" value="Acrflvin-R"/>
</dbReference>
<feature type="transmembrane region" description="Helical" evidence="9">
    <location>
        <begin position="903"/>
        <end position="920"/>
    </location>
</feature>
<evidence type="ECO:0000256" key="4">
    <source>
        <dbReference type="ARBA" id="ARBA00022519"/>
    </source>
</evidence>
<dbReference type="Gene3D" id="3.30.70.1320">
    <property type="entry name" value="Multidrug efflux transporter AcrB pore domain like"/>
    <property type="match status" value="1"/>
</dbReference>
<dbReference type="PANTHER" id="PTHR32063:SF78">
    <property type="entry name" value="ACRB_ACRD_ACRF FAMILY PROTEIN"/>
    <property type="match status" value="1"/>
</dbReference>
<sequence>MSPAADGGAGRPGPGSGPASGPGASGRFGGVSAPFIARPIATTLLAIAVLLTGVLGYLRLPVSALPEVDFPTIEVSTTLPGASPETVALLVTASLERQLAQIAGLTDIVSTSGPGTSRITLQFNLGRDIDDAAQDVQAAINAAKGTLPSTLPYPPTYAKVNPADPPIITLALTSETLPIWRLSDAADTLLAQRLSQVSGVGRVIVQGSMRPAVRLQADPVRLAAYGLSLEDVRTAVSAANVNTPKGSVDGPRQASSIMANDQIRSPEDFARLIIAWRNGAPVRLSDVGEAVQDLENTLNGAWFDGGPAVLIDVQRQPGANIVATVEDVRAQLGLLERALPQGAKLSIVSDRTSTIRASVHDVQFTLVLAVALVVAVIFVFLRSGRATLIPGIALPLSIIGTFGVMALCGFSLDNLSLMALTIATGFVVDDAIVMIENIVRLIEEGKHPLAAAYEGAAQIGFTVVSLTVSLVAVFIPLLFMPGVVGRLFQEFALVLTISVTVSMVVSLTLTPMMCGRLLRPAGTARPGRLSRLTERGLDGMRDAYARSLRWALRREGLMLLVALLTLAGTIALYVVMPKGFLPSQDTGLIVATVEGPEDASFSRMARLQHGVAEVLRTDPDVVSVTSVIGAGIVNPAQNTGRLTAVLRPRERRAADAAAIIARLQPRLDALPGLSIHLAPVQDIQIGARPGSTAYQYTLMDPDAAELSRWAPVLEQRLRELPVLRDVASDRRDGGLRVTVDVDRDKAGRLGVTMQGIDDTLYDAFGQRQISTIYTQNNQYRVVLEATPALRDDPSMIGLLRVPATAGQAATAQGTPVQAPAGTPQVPLSEFARIDRAAGPLTVTKQGQFPAVTLGFDLAPGASLSDAVAAIRAAEAEIGLPDTIAGSFAGDAAEFQRSLQGEPWLILAAIVVIYIVLGMLYESLIHPVTILSTLPSAGIGALLALRLFGLDLSVVALIGIVLLMGIVKKNAIMMIDFALEAQRDHGKTPREAIEEACLLRFRPIMMTTLAALLGALPLVLENGTGSELRLPLGVSVVGGLLLSQVITLYTTPVIYLGMERLRERVQRLHRQPASVPAE</sequence>
<feature type="region of interest" description="Disordered" evidence="8">
    <location>
        <begin position="1"/>
        <end position="24"/>
    </location>
</feature>
<feature type="transmembrane region" description="Helical" evidence="9">
    <location>
        <begin position="362"/>
        <end position="381"/>
    </location>
</feature>
<proteinExistence type="predicted"/>
<protein>
    <submittedName>
        <fullName evidence="10">Acriflavine resistance protein B</fullName>
    </submittedName>
</protein>
<dbReference type="RefSeq" id="WP_111468488.1">
    <property type="nucleotide sequence ID" value="NZ_QLIX01000002.1"/>
</dbReference>
<dbReference type="FunFam" id="1.20.1640.10:FF:000001">
    <property type="entry name" value="Efflux pump membrane transporter"/>
    <property type="match status" value="1"/>
</dbReference>
<feature type="transmembrane region" description="Helical" evidence="9">
    <location>
        <begin position="491"/>
        <end position="509"/>
    </location>
</feature>
<dbReference type="SUPFAM" id="SSF82714">
    <property type="entry name" value="Multidrug efflux transporter AcrB TolC docking domain, DN and DC subdomains"/>
    <property type="match status" value="2"/>
</dbReference>
<keyword evidence="3" id="KW-1003">Cell membrane</keyword>
<organism evidence="10 11">
    <name type="scientific">Roseicella frigidaeris</name>
    <dbReference type="NCBI Taxonomy" id="2230885"/>
    <lineage>
        <taxon>Bacteria</taxon>
        <taxon>Pseudomonadati</taxon>
        <taxon>Pseudomonadota</taxon>
        <taxon>Alphaproteobacteria</taxon>
        <taxon>Acetobacterales</taxon>
        <taxon>Roseomonadaceae</taxon>
        <taxon>Roseicella</taxon>
    </lineage>
</organism>
<feature type="transmembrane region" description="Helical" evidence="9">
    <location>
        <begin position="1031"/>
        <end position="1056"/>
    </location>
</feature>
<dbReference type="Gene3D" id="1.20.1640.10">
    <property type="entry name" value="Multidrug efflux transporter AcrB transmembrane domain"/>
    <property type="match status" value="2"/>
</dbReference>
<gene>
    <name evidence="10" type="ORF">DOO78_04320</name>
</gene>
<dbReference type="EMBL" id="QLIX01000002">
    <property type="protein sequence ID" value="RAI60302.1"/>
    <property type="molecule type" value="Genomic_DNA"/>
</dbReference>
<dbReference type="PRINTS" id="PR00702">
    <property type="entry name" value="ACRIFLAVINRP"/>
</dbReference>
<reference evidence="11" key="1">
    <citation type="submission" date="2018-06" db="EMBL/GenBank/DDBJ databases">
        <authorList>
            <person name="Khan S.A."/>
        </authorList>
    </citation>
    <scope>NUCLEOTIDE SEQUENCE [LARGE SCALE GENOMIC DNA]</scope>
    <source>
        <strain evidence="11">DB-1506</strain>
    </source>
</reference>
<keyword evidence="5 9" id="KW-0812">Transmembrane</keyword>
<feature type="transmembrane region" description="Helical" evidence="9">
    <location>
        <begin position="556"/>
        <end position="576"/>
    </location>
</feature>
<dbReference type="OrthoDB" id="9806532at2"/>
<dbReference type="FunFam" id="3.30.70.1430:FF:000001">
    <property type="entry name" value="Efflux pump membrane transporter"/>
    <property type="match status" value="1"/>
</dbReference>
<evidence type="ECO:0000256" key="1">
    <source>
        <dbReference type="ARBA" id="ARBA00004429"/>
    </source>
</evidence>
<dbReference type="Gene3D" id="3.30.70.1430">
    <property type="entry name" value="Multidrug efflux transporter AcrB pore domain"/>
    <property type="match status" value="2"/>
</dbReference>
<dbReference type="SUPFAM" id="SSF82866">
    <property type="entry name" value="Multidrug efflux transporter AcrB transmembrane domain"/>
    <property type="match status" value="2"/>
</dbReference>
<keyword evidence="2" id="KW-0813">Transport</keyword>
<evidence type="ECO:0000256" key="8">
    <source>
        <dbReference type="SAM" id="MobiDB-lite"/>
    </source>
</evidence>
<evidence type="ECO:0000256" key="5">
    <source>
        <dbReference type="ARBA" id="ARBA00022692"/>
    </source>
</evidence>
<keyword evidence="7 9" id="KW-0472">Membrane</keyword>
<evidence type="ECO:0000256" key="9">
    <source>
        <dbReference type="SAM" id="Phobius"/>
    </source>
</evidence>
<dbReference type="AlphaFoldDB" id="A0A327MDB4"/>
<evidence type="ECO:0000256" key="3">
    <source>
        <dbReference type="ARBA" id="ARBA00022475"/>
    </source>
</evidence>
<dbReference type="Proteomes" id="UP000249065">
    <property type="component" value="Unassembled WGS sequence"/>
</dbReference>
<evidence type="ECO:0000256" key="6">
    <source>
        <dbReference type="ARBA" id="ARBA00022989"/>
    </source>
</evidence>
<feature type="transmembrane region" description="Helical" evidence="9">
    <location>
        <begin position="953"/>
        <end position="978"/>
    </location>
</feature>
<evidence type="ECO:0000313" key="11">
    <source>
        <dbReference type="Proteomes" id="UP000249065"/>
    </source>
</evidence>
<dbReference type="Gene3D" id="3.30.70.1440">
    <property type="entry name" value="Multidrug efflux transporter AcrB pore domain"/>
    <property type="match status" value="1"/>
</dbReference>
<evidence type="ECO:0000313" key="10">
    <source>
        <dbReference type="EMBL" id="RAI60302.1"/>
    </source>
</evidence>
<dbReference type="PANTHER" id="PTHR32063">
    <property type="match status" value="1"/>
</dbReference>